<dbReference type="SUPFAM" id="SSF53448">
    <property type="entry name" value="Nucleotide-diphospho-sugar transferases"/>
    <property type="match status" value="1"/>
</dbReference>
<reference evidence="2 3" key="1">
    <citation type="journal article" date="2016" name="Nat. Commun.">
        <title>Thousands of microbial genomes shed light on interconnected biogeochemical processes in an aquifer system.</title>
        <authorList>
            <person name="Anantharaman K."/>
            <person name="Brown C.T."/>
            <person name="Hug L.A."/>
            <person name="Sharon I."/>
            <person name="Castelle C.J."/>
            <person name="Probst A.J."/>
            <person name="Thomas B.C."/>
            <person name="Singh A."/>
            <person name="Wilkins M.J."/>
            <person name="Karaoz U."/>
            <person name="Brodie E.L."/>
            <person name="Williams K.H."/>
            <person name="Hubbard S.S."/>
            <person name="Banfield J.F."/>
        </authorList>
    </citation>
    <scope>NUCLEOTIDE SEQUENCE [LARGE SCALE GENOMIC DNA]</scope>
</reference>
<sequence length="306" mass="35211">MVKKISVIIPNYNGKNLLAENLPKVIKNCPNCEIIVVDDFSSDDSVKYVKKNYPQIKIIINGRNLGFAKTANRGVEESTGELVALLNSDVSPRNNSVTAVSSYFNDRDVFAVGLCDLSHERNRIVKRGRGGAKFNRGFVEHFAISVKKGETFWVSGGSGIFDRRKFLELGGFDSIFAPFYWEDIDLSFRAWRKGYKCIFEPDAQVDHFHEKGAIKKSSSPFFIKVVAYRNQFLFVWKNIDNYFLIIQHILWLPYHIIRAALSFDFAFHLGLLWAIARSWRLVFDSRVNENPSEVSENEIFNRFNEK</sequence>
<dbReference type="Pfam" id="PF00535">
    <property type="entry name" value="Glycos_transf_2"/>
    <property type="match status" value="1"/>
</dbReference>
<name>A0A1F5GEI4_9BACT</name>
<dbReference type="InterPro" id="IPR029044">
    <property type="entry name" value="Nucleotide-diphossugar_trans"/>
</dbReference>
<evidence type="ECO:0000313" key="3">
    <source>
        <dbReference type="Proteomes" id="UP000177124"/>
    </source>
</evidence>
<dbReference type="InterPro" id="IPR001173">
    <property type="entry name" value="Glyco_trans_2-like"/>
</dbReference>
<dbReference type="PANTHER" id="PTHR43179">
    <property type="entry name" value="RHAMNOSYLTRANSFERASE WBBL"/>
    <property type="match status" value="1"/>
</dbReference>
<dbReference type="EMBL" id="MFBF01000050">
    <property type="protein sequence ID" value="OGD90254.1"/>
    <property type="molecule type" value="Genomic_DNA"/>
</dbReference>
<dbReference type="AlphaFoldDB" id="A0A1F5GEI4"/>
<dbReference type="Proteomes" id="UP000177124">
    <property type="component" value="Unassembled WGS sequence"/>
</dbReference>
<feature type="domain" description="Glycosyltransferase 2-like" evidence="1">
    <location>
        <begin position="6"/>
        <end position="134"/>
    </location>
</feature>
<accession>A0A1F5GEI4</accession>
<protein>
    <recommendedName>
        <fullName evidence="1">Glycosyltransferase 2-like domain-containing protein</fullName>
    </recommendedName>
</protein>
<evidence type="ECO:0000259" key="1">
    <source>
        <dbReference type="Pfam" id="PF00535"/>
    </source>
</evidence>
<organism evidence="2 3">
    <name type="scientific">Candidatus Curtissbacteria bacterium RIFCSPHIGHO2_02_FULL_42_15</name>
    <dbReference type="NCBI Taxonomy" id="1797716"/>
    <lineage>
        <taxon>Bacteria</taxon>
        <taxon>Candidatus Curtissiibacteriota</taxon>
    </lineage>
</organism>
<dbReference type="CDD" id="cd04186">
    <property type="entry name" value="GT_2_like_c"/>
    <property type="match status" value="1"/>
</dbReference>
<dbReference type="STRING" id="1797716.A3D07_04225"/>
<gene>
    <name evidence="2" type="ORF">A3D07_04225</name>
</gene>
<dbReference type="Gene3D" id="3.90.550.10">
    <property type="entry name" value="Spore Coat Polysaccharide Biosynthesis Protein SpsA, Chain A"/>
    <property type="match status" value="1"/>
</dbReference>
<proteinExistence type="predicted"/>
<comment type="caution">
    <text evidence="2">The sequence shown here is derived from an EMBL/GenBank/DDBJ whole genome shotgun (WGS) entry which is preliminary data.</text>
</comment>
<dbReference type="PANTHER" id="PTHR43179:SF7">
    <property type="entry name" value="RHAMNOSYLTRANSFERASE WBBL"/>
    <property type="match status" value="1"/>
</dbReference>
<evidence type="ECO:0000313" key="2">
    <source>
        <dbReference type="EMBL" id="OGD90254.1"/>
    </source>
</evidence>